<evidence type="ECO:0000256" key="3">
    <source>
        <dbReference type="ARBA" id="ARBA00022448"/>
    </source>
</evidence>
<evidence type="ECO:0000256" key="6">
    <source>
        <dbReference type="ARBA" id="ARBA00022970"/>
    </source>
</evidence>
<accession>A0ABR8ZIL4</accession>
<organism evidence="10 11">
    <name type="scientific">Limosilactobacillus urinaemulieris</name>
    <dbReference type="NCBI Taxonomy" id="2742600"/>
    <lineage>
        <taxon>Bacteria</taxon>
        <taxon>Bacillati</taxon>
        <taxon>Bacillota</taxon>
        <taxon>Bacilli</taxon>
        <taxon>Lactobacillales</taxon>
        <taxon>Lactobacillaceae</taxon>
        <taxon>Limosilactobacillus</taxon>
    </lineage>
</organism>
<keyword evidence="7 9" id="KW-1133">Transmembrane helix</keyword>
<dbReference type="PANTHER" id="PTHR30588">
    <property type="entry name" value="BRANCHED-CHAIN AMINO ACID TRANSPORT SYSTEM 2 CARRIER PROTEIN"/>
    <property type="match status" value="1"/>
</dbReference>
<evidence type="ECO:0000313" key="11">
    <source>
        <dbReference type="Proteomes" id="UP000645007"/>
    </source>
</evidence>
<feature type="transmembrane region" description="Helical" evidence="9">
    <location>
        <begin position="319"/>
        <end position="337"/>
    </location>
</feature>
<evidence type="ECO:0000313" key="10">
    <source>
        <dbReference type="EMBL" id="MBD8085133.1"/>
    </source>
</evidence>
<feature type="transmembrane region" description="Helical" evidence="9">
    <location>
        <begin position="121"/>
        <end position="142"/>
    </location>
</feature>
<evidence type="ECO:0000256" key="4">
    <source>
        <dbReference type="ARBA" id="ARBA00022475"/>
    </source>
</evidence>
<feature type="transmembrane region" description="Helical" evidence="9">
    <location>
        <begin position="417"/>
        <end position="444"/>
    </location>
</feature>
<keyword evidence="4" id="KW-1003">Cell membrane</keyword>
<name>A0ABR8ZIL4_9LACO</name>
<comment type="function">
    <text evidence="9">Component of the transport system for branched-chain amino acids.</text>
</comment>
<feature type="transmembrane region" description="Helical" evidence="9">
    <location>
        <begin position="277"/>
        <end position="307"/>
    </location>
</feature>
<feature type="transmembrane region" description="Helical" evidence="9">
    <location>
        <begin position="154"/>
        <end position="179"/>
    </location>
</feature>
<protein>
    <recommendedName>
        <fullName evidence="9">Branched-chain amino acid transport system carrier protein</fullName>
    </recommendedName>
</protein>
<feature type="transmembrane region" description="Helical" evidence="9">
    <location>
        <begin position="12"/>
        <end position="30"/>
    </location>
</feature>
<evidence type="ECO:0000256" key="2">
    <source>
        <dbReference type="ARBA" id="ARBA00008540"/>
    </source>
</evidence>
<keyword evidence="3 9" id="KW-0813">Transport</keyword>
<keyword evidence="8 9" id="KW-0472">Membrane</keyword>
<dbReference type="Pfam" id="PF05525">
    <property type="entry name" value="Branch_AA_trans"/>
    <property type="match status" value="1"/>
</dbReference>
<proteinExistence type="inferred from homology"/>
<dbReference type="InterPro" id="IPR004685">
    <property type="entry name" value="Brnchd-chn_aa_trnsp_Livcs"/>
</dbReference>
<dbReference type="RefSeq" id="WP_191910939.1">
    <property type="nucleotide sequence ID" value="NZ_JABUXR010000003.1"/>
</dbReference>
<dbReference type="NCBIfam" id="TIGR00796">
    <property type="entry name" value="livcs"/>
    <property type="match status" value="1"/>
</dbReference>
<feature type="transmembrane region" description="Helical" evidence="9">
    <location>
        <begin position="82"/>
        <end position="101"/>
    </location>
</feature>
<feature type="transmembrane region" description="Helical" evidence="9">
    <location>
        <begin position="199"/>
        <end position="219"/>
    </location>
</feature>
<feature type="transmembrane region" description="Helical" evidence="9">
    <location>
        <begin position="240"/>
        <end position="257"/>
    </location>
</feature>
<keyword evidence="6 9" id="KW-0029">Amino-acid transport</keyword>
<keyword evidence="11" id="KW-1185">Reference proteome</keyword>
<dbReference type="Proteomes" id="UP000645007">
    <property type="component" value="Unassembled WGS sequence"/>
</dbReference>
<gene>
    <name evidence="10" type="primary">brnQ</name>
    <name evidence="10" type="ORF">HUK45_02460</name>
</gene>
<dbReference type="EMBL" id="JABUXR010000003">
    <property type="protein sequence ID" value="MBD8085133.1"/>
    <property type="molecule type" value="Genomic_DNA"/>
</dbReference>
<evidence type="ECO:0000256" key="9">
    <source>
        <dbReference type="RuleBase" id="RU362122"/>
    </source>
</evidence>
<reference evidence="10 11" key="1">
    <citation type="submission" date="2020-06" db="EMBL/GenBank/DDBJ databases">
        <title>Limosilactobacillus sp. nov.</title>
        <authorList>
            <person name="Ksiezarek M."/>
            <person name="Goncalves Ribeiro T."/>
            <person name="Rocha J."/>
            <person name="Grosso F."/>
            <person name="Peixe L."/>
        </authorList>
    </citation>
    <scope>NUCLEOTIDE SEQUENCE [LARGE SCALE GENOMIC DNA]</scope>
    <source>
        <strain evidence="11">c9Ua_26_M</strain>
    </source>
</reference>
<feature type="transmembrane region" description="Helical" evidence="9">
    <location>
        <begin position="42"/>
        <end position="62"/>
    </location>
</feature>
<comment type="similarity">
    <text evidence="2 9">Belongs to the branched chain amino acid transporter family.</text>
</comment>
<evidence type="ECO:0000256" key="8">
    <source>
        <dbReference type="ARBA" id="ARBA00023136"/>
    </source>
</evidence>
<evidence type="ECO:0000256" key="5">
    <source>
        <dbReference type="ARBA" id="ARBA00022692"/>
    </source>
</evidence>
<dbReference type="PANTHER" id="PTHR30588:SF0">
    <property type="entry name" value="BRANCHED-CHAIN AMINO ACID PERMEASE BRNQ"/>
    <property type="match status" value="1"/>
</dbReference>
<sequence length="455" mass="48903">MTETKITGRQTIVIASLIFGVLFGAGNLIFPVHLGQLAGAHWLGASSGFLISGVLLPLMALLAISITRSNGIYDLARPNGHYYALIFLILVQATLGPLFAMPRTATVPYTIGFAPHLSASGNVVGLLIYTGLFFAIVFGLTVTEAKITDLIGKILNPIFLVLLFIIFFLAFISPMGSAWTTPVTADYSIHAFSSGFLQGYNTMDILGCLAFGVAIISAIKELGIADTKKISWITAKSGTIGIMGIAVIYICLIWLGASSLHQFKVADNGGTTLAQIAHYYMGFVGDALLATLTSVTCLTTAMGLAAAFSEDLHRLFPRVSYKAFLLLNCLFSFLVANLGLDKIIAWSAPVLVFLYPLAITLTILGITSPLFKTAPIVYRVTTGLTFIPAVFDLVNNLPAGLKKTPIAQAMIAFAHQYFPLFSLGFSWIPFAIVGFIIGIGICLVRKRQEKIKELK</sequence>
<feature type="transmembrane region" description="Helical" evidence="9">
    <location>
        <begin position="343"/>
        <end position="364"/>
    </location>
</feature>
<keyword evidence="5 9" id="KW-0812">Transmembrane</keyword>
<feature type="transmembrane region" description="Helical" evidence="9">
    <location>
        <begin position="376"/>
        <end position="397"/>
    </location>
</feature>
<comment type="subcellular location">
    <subcellularLocation>
        <location evidence="1 9">Cell membrane</location>
        <topology evidence="1 9">Multi-pass membrane protein</topology>
    </subcellularLocation>
</comment>
<evidence type="ECO:0000256" key="1">
    <source>
        <dbReference type="ARBA" id="ARBA00004651"/>
    </source>
</evidence>
<comment type="caution">
    <text evidence="10">The sequence shown here is derived from an EMBL/GenBank/DDBJ whole genome shotgun (WGS) entry which is preliminary data.</text>
</comment>
<evidence type="ECO:0000256" key="7">
    <source>
        <dbReference type="ARBA" id="ARBA00022989"/>
    </source>
</evidence>